<comment type="pathway">
    <text evidence="1">Secondary metabolite biosynthesis.</text>
</comment>
<comment type="similarity">
    <text evidence="4">Belongs to the class I-like SAM-binding methyltransferase superfamily.</text>
</comment>
<evidence type="ECO:0000256" key="2">
    <source>
        <dbReference type="ARBA" id="ARBA00022679"/>
    </source>
</evidence>
<evidence type="ECO:0000256" key="4">
    <source>
        <dbReference type="ARBA" id="ARBA00038314"/>
    </source>
</evidence>
<evidence type="ECO:0008006" key="7">
    <source>
        <dbReference type="Google" id="ProtNLM"/>
    </source>
</evidence>
<dbReference type="GO" id="GO:0016740">
    <property type="term" value="F:transferase activity"/>
    <property type="evidence" value="ECO:0007669"/>
    <property type="project" value="UniProtKB-KW"/>
</dbReference>
<dbReference type="InterPro" id="IPR029063">
    <property type="entry name" value="SAM-dependent_MTases_sf"/>
</dbReference>
<dbReference type="PANTHER" id="PTHR35897:SF1">
    <property type="entry name" value="METHYLTRANSFERASE AUSD"/>
    <property type="match status" value="1"/>
</dbReference>
<dbReference type="EMBL" id="JACAZH010000002">
    <property type="protein sequence ID" value="KAF7375094.1"/>
    <property type="molecule type" value="Genomic_DNA"/>
</dbReference>
<dbReference type="Gene3D" id="3.40.50.150">
    <property type="entry name" value="Vaccinia Virus protein VP39"/>
    <property type="match status" value="1"/>
</dbReference>
<keyword evidence="6" id="KW-1185">Reference proteome</keyword>
<dbReference type="Proteomes" id="UP000623467">
    <property type="component" value="Unassembled WGS sequence"/>
</dbReference>
<proteinExistence type="inferred from homology"/>
<evidence type="ECO:0000256" key="3">
    <source>
        <dbReference type="ARBA" id="ARBA00022691"/>
    </source>
</evidence>
<accession>A0A8H6ZD38</accession>
<sequence>MHILSSTSKDIRLGRRGPQQDYVLPRLLPGWYWLLIFDADGSPLDPPALALIWLPTGRIADGTDIHLFLTNLHKNSPVYSCPLKMADPQDNHNYANPEELALLKAQTGIHNDDELKAHISAVQKKAATVANYPCIQRFGFIKIKINKFPSAYNHVLELARKDPSALLLDIGCCFGNDLRKIALDGFPAQNMIASDLRQDFWNLGHDLFRSTPSTFPAAFLPGDALDDAFLALHPLLDAPLSTPAPDPHTLTSLTPLRARLSAIHSASVFHLFSEADQLRLARKLAGLLVPRAGSMIWGCHGAQAEKGYVEGVPGRKMFCHSPESWRALWDGEVFPKGSVKVATHMVNAGRILNERTDFWMMFWSVERL</sequence>
<evidence type="ECO:0000313" key="5">
    <source>
        <dbReference type="EMBL" id="KAF7375094.1"/>
    </source>
</evidence>
<evidence type="ECO:0000256" key="1">
    <source>
        <dbReference type="ARBA" id="ARBA00005179"/>
    </source>
</evidence>
<evidence type="ECO:0000313" key="6">
    <source>
        <dbReference type="Proteomes" id="UP000623467"/>
    </source>
</evidence>
<dbReference type="AlphaFoldDB" id="A0A8H6ZD38"/>
<protein>
    <recommendedName>
        <fullName evidence="7">Methyltransferase domain-containing protein</fullName>
    </recommendedName>
</protein>
<comment type="caution">
    <text evidence="5">The sequence shown here is derived from an EMBL/GenBank/DDBJ whole genome shotgun (WGS) entry which is preliminary data.</text>
</comment>
<reference evidence="5" key="1">
    <citation type="submission" date="2020-05" db="EMBL/GenBank/DDBJ databases">
        <title>Mycena genomes resolve the evolution of fungal bioluminescence.</title>
        <authorList>
            <person name="Tsai I.J."/>
        </authorList>
    </citation>
    <scope>NUCLEOTIDE SEQUENCE</scope>
    <source>
        <strain evidence="5">160909Yilan</strain>
    </source>
</reference>
<dbReference type="SUPFAM" id="SSF53335">
    <property type="entry name" value="S-adenosyl-L-methionine-dependent methyltransferases"/>
    <property type="match status" value="1"/>
</dbReference>
<name>A0A8H6ZD38_9AGAR</name>
<dbReference type="PANTHER" id="PTHR35897">
    <property type="entry name" value="METHYLTRANSFERASE AUSD"/>
    <property type="match status" value="1"/>
</dbReference>
<gene>
    <name evidence="5" type="ORF">MSAN_00395800</name>
</gene>
<keyword evidence="3" id="KW-0949">S-adenosyl-L-methionine</keyword>
<dbReference type="OrthoDB" id="2094832at2759"/>
<organism evidence="5 6">
    <name type="scientific">Mycena sanguinolenta</name>
    <dbReference type="NCBI Taxonomy" id="230812"/>
    <lineage>
        <taxon>Eukaryota</taxon>
        <taxon>Fungi</taxon>
        <taxon>Dikarya</taxon>
        <taxon>Basidiomycota</taxon>
        <taxon>Agaricomycotina</taxon>
        <taxon>Agaricomycetes</taxon>
        <taxon>Agaricomycetidae</taxon>
        <taxon>Agaricales</taxon>
        <taxon>Marasmiineae</taxon>
        <taxon>Mycenaceae</taxon>
        <taxon>Mycena</taxon>
    </lineage>
</organism>
<dbReference type="InterPro" id="IPR051654">
    <property type="entry name" value="Meroterpenoid_MTases"/>
</dbReference>
<keyword evidence="2" id="KW-0808">Transferase</keyword>